<evidence type="ECO:0000256" key="2">
    <source>
        <dbReference type="SAM" id="MobiDB-lite"/>
    </source>
</evidence>
<feature type="domain" description="G-patch" evidence="3">
    <location>
        <begin position="38"/>
        <end position="85"/>
    </location>
</feature>
<dbReference type="OrthoDB" id="4822at2759"/>
<evidence type="ECO:0000259" key="3">
    <source>
        <dbReference type="PROSITE" id="PS50174"/>
    </source>
</evidence>
<proteinExistence type="inferred from homology"/>
<feature type="compositionally biased region" description="Basic and acidic residues" evidence="2">
    <location>
        <begin position="15"/>
        <end position="29"/>
    </location>
</feature>
<dbReference type="EMBL" id="HG316464">
    <property type="protein sequence ID" value="CDF91436.1"/>
    <property type="molecule type" value="Genomic_DNA"/>
</dbReference>
<dbReference type="AlphaFoldDB" id="A0A8J2TAP3"/>
<name>A0A8J2TAP3_ZYGB2</name>
<dbReference type="PANTHER" id="PTHR23329:SF1">
    <property type="entry name" value="TUFTELIN-INTERACTING PROTEIN 11"/>
    <property type="match status" value="1"/>
</dbReference>
<evidence type="ECO:0000256" key="1">
    <source>
        <dbReference type="ARBA" id="ARBA00010900"/>
    </source>
</evidence>
<dbReference type="InterPro" id="IPR045211">
    <property type="entry name" value="TFP11/STIP/Ntr1"/>
</dbReference>
<dbReference type="InterPro" id="IPR000467">
    <property type="entry name" value="G_patch_dom"/>
</dbReference>
<evidence type="ECO:0000313" key="4">
    <source>
        <dbReference type="EMBL" id="CDF91436.1"/>
    </source>
</evidence>
<dbReference type="PANTHER" id="PTHR23329">
    <property type="entry name" value="TUFTELIN-INTERACTING PROTEIN 11-RELATED"/>
    <property type="match status" value="1"/>
</dbReference>
<dbReference type="GO" id="GO:0071008">
    <property type="term" value="C:U2-type post-mRNA release spliceosomal complex"/>
    <property type="evidence" value="ECO:0007669"/>
    <property type="project" value="TreeGrafter"/>
</dbReference>
<accession>A0A8J2TAP3</accession>
<sequence length="653" mass="75999">MSKSGNSSIAKKRRLGSDDDREGSYDVERSPVGNMTKKYGIGAKLLSKMGYKQGQGLGKHGSGIASPIEPERRFTRNAGLGSLSAAMGTEESESDTDTDEEILARNLSGTVLFQKTATELLDKTVSEDEREFKELLKKLQIQCQVDLPQEKLKELYPANKAELEDLVRELLEVQTNLEVIESRISPVETEMLDVDDEMKVLKEIELHHNDLDTESFNLKSELILSIKDDDLVDQLFADMLQKTLSLPLWQWDPLEESDRVISHLLKLLGMLKYRMDDASTSMNRTQTTIFHLVIEKLVLYCKNFALEKENISTLITLILDFKPLLKFTNCEDYILKKYITPKLIDAINIWDICGSNLFPPRMWYYDFSVIIDQATRNRIEEITEAKFINYCQLWHHRNSPVIRPADLIFIQEVLGHERYHHIVRGKFLTEFVGQLWDNYFDPLIELEDSSVEDASFYYYKRLREYRRFFHPNDYKILIGAVFNELNKILYQWLLYADDEDLAGARWWFNGFIDKIFAVEDPIEVELAEIRRTLSFFDDPNALEHPLHEDTFDLQAALNLSEQEEYDIHSIPLRKVEPTLKNVIEDFCEQNGYVLEKTDKFTQLLHGTKQDVLVPIFRIYNDGSSWNVAIKDDILWLERNKGEFFPAYLYELAP</sequence>
<dbReference type="Proteomes" id="UP000019375">
    <property type="component" value="Unassembled WGS sequence"/>
</dbReference>
<dbReference type="GO" id="GO:0003676">
    <property type="term" value="F:nucleic acid binding"/>
    <property type="evidence" value="ECO:0007669"/>
    <property type="project" value="InterPro"/>
</dbReference>
<evidence type="ECO:0000313" key="5">
    <source>
        <dbReference type="Proteomes" id="UP000019375"/>
    </source>
</evidence>
<protein>
    <submittedName>
        <fullName evidence="4">ZYBA0S11-02806g1_1</fullName>
    </submittedName>
</protein>
<dbReference type="PROSITE" id="PS50174">
    <property type="entry name" value="G_PATCH"/>
    <property type="match status" value="1"/>
</dbReference>
<dbReference type="InterPro" id="IPR022783">
    <property type="entry name" value="GCFC_dom"/>
</dbReference>
<gene>
    <name evidence="4" type="ORF">BN860_02806g</name>
</gene>
<dbReference type="GO" id="GO:0000390">
    <property type="term" value="P:spliceosomal complex disassembly"/>
    <property type="evidence" value="ECO:0007669"/>
    <property type="project" value="InterPro"/>
</dbReference>
<keyword evidence="5" id="KW-1185">Reference proteome</keyword>
<feature type="region of interest" description="Disordered" evidence="2">
    <location>
        <begin position="1"/>
        <end position="35"/>
    </location>
</feature>
<reference evidence="5" key="1">
    <citation type="journal article" date="2013" name="Genome Announc.">
        <title>Genome sequence of the food spoilage yeast Zygosaccharomyces bailii CLIB 213(T).</title>
        <authorList>
            <person name="Galeote V."/>
            <person name="Bigey F."/>
            <person name="Devillers H."/>
            <person name="Neuveglise C."/>
            <person name="Dequin S."/>
        </authorList>
    </citation>
    <scope>NUCLEOTIDE SEQUENCE [LARGE SCALE GENOMIC DNA]</scope>
    <source>
        <strain evidence="5">CLIB 213 / ATCC 58445 / CBS 680 / CCRC 21525 / NBRC 1098 / NCYC 1416 / NRRL Y-2227</strain>
    </source>
</reference>
<dbReference type="Pfam" id="PF07842">
    <property type="entry name" value="GCFC"/>
    <property type="match status" value="1"/>
</dbReference>
<dbReference type="SMART" id="SM00443">
    <property type="entry name" value="G_patch"/>
    <property type="match status" value="1"/>
</dbReference>
<organism evidence="4 5">
    <name type="scientific">Zygosaccharomyces bailii (strain CLIB 213 / ATCC 58445 / CBS 680 / BCRC 21525 / NBRC 1098 / NCYC 1416 / NRRL Y-2227)</name>
    <dbReference type="NCBI Taxonomy" id="1333698"/>
    <lineage>
        <taxon>Eukaryota</taxon>
        <taxon>Fungi</taxon>
        <taxon>Dikarya</taxon>
        <taxon>Ascomycota</taxon>
        <taxon>Saccharomycotina</taxon>
        <taxon>Saccharomycetes</taxon>
        <taxon>Saccharomycetales</taxon>
        <taxon>Saccharomycetaceae</taxon>
        <taxon>Zygosaccharomyces</taxon>
    </lineage>
</organism>
<comment type="similarity">
    <text evidence="1">Belongs to the TFP11/STIP family.</text>
</comment>
<dbReference type="Pfam" id="PF01585">
    <property type="entry name" value="G-patch"/>
    <property type="match status" value="1"/>
</dbReference>